<feature type="region of interest" description="Disordered" evidence="9">
    <location>
        <begin position="537"/>
        <end position="560"/>
    </location>
</feature>
<feature type="binding site" description="axial binding residue" evidence="7">
    <location>
        <position position="480"/>
    </location>
    <ligand>
        <name>heme</name>
        <dbReference type="ChEBI" id="CHEBI:30413"/>
    </ligand>
    <ligandPart>
        <name>Fe</name>
        <dbReference type="ChEBI" id="CHEBI:18248"/>
    </ligandPart>
</feature>
<dbReference type="EMBL" id="JBJJXI010000070">
    <property type="protein sequence ID" value="KAL3396633.1"/>
    <property type="molecule type" value="Genomic_DNA"/>
</dbReference>
<comment type="similarity">
    <text evidence="2 8">Belongs to the cytochrome P450 family.</text>
</comment>
<dbReference type="SUPFAM" id="SSF48264">
    <property type="entry name" value="Cytochrome P450"/>
    <property type="match status" value="1"/>
</dbReference>
<proteinExistence type="inferred from homology"/>
<dbReference type="InterPro" id="IPR001128">
    <property type="entry name" value="Cyt_P450"/>
</dbReference>
<keyword evidence="6 8" id="KW-0503">Monooxygenase</keyword>
<dbReference type="PANTHER" id="PTHR24303:SF31">
    <property type="entry name" value="CYTOCHROME P450 307A1-RELATED"/>
    <property type="match status" value="1"/>
</dbReference>
<keyword evidence="4 8" id="KW-0560">Oxidoreductase</keyword>
<evidence type="ECO:0000256" key="4">
    <source>
        <dbReference type="ARBA" id="ARBA00023002"/>
    </source>
</evidence>
<evidence type="ECO:0000256" key="5">
    <source>
        <dbReference type="ARBA" id="ARBA00023004"/>
    </source>
</evidence>
<evidence type="ECO:0000256" key="7">
    <source>
        <dbReference type="PIRSR" id="PIRSR602401-1"/>
    </source>
</evidence>
<evidence type="ECO:0000256" key="9">
    <source>
        <dbReference type="SAM" id="MobiDB-lite"/>
    </source>
</evidence>
<comment type="cofactor">
    <cofactor evidence="1 7">
        <name>heme</name>
        <dbReference type="ChEBI" id="CHEBI:30413"/>
    </cofactor>
</comment>
<accession>A0ABD2WVP7</accession>
<dbReference type="GO" id="GO:0046872">
    <property type="term" value="F:metal ion binding"/>
    <property type="evidence" value="ECO:0007669"/>
    <property type="project" value="UniProtKB-KW"/>
</dbReference>
<evidence type="ECO:0000256" key="6">
    <source>
        <dbReference type="ARBA" id="ARBA00023033"/>
    </source>
</evidence>
<name>A0ABD2WVP7_9HYME</name>
<evidence type="ECO:0000313" key="11">
    <source>
        <dbReference type="Proteomes" id="UP001627154"/>
    </source>
</evidence>
<keyword evidence="3 7" id="KW-0479">Metal-binding</keyword>
<dbReference type="InterPro" id="IPR002401">
    <property type="entry name" value="Cyt_P450_E_grp-I"/>
</dbReference>
<evidence type="ECO:0000313" key="10">
    <source>
        <dbReference type="EMBL" id="KAL3396633.1"/>
    </source>
</evidence>
<evidence type="ECO:0000256" key="2">
    <source>
        <dbReference type="ARBA" id="ARBA00010617"/>
    </source>
</evidence>
<protein>
    <recommendedName>
        <fullName evidence="12">Cytochrome P450</fullName>
    </recommendedName>
</protein>
<dbReference type="Proteomes" id="UP001627154">
    <property type="component" value="Unassembled WGS sequence"/>
</dbReference>
<dbReference type="Pfam" id="PF00067">
    <property type="entry name" value="p450"/>
    <property type="match status" value="1"/>
</dbReference>
<keyword evidence="11" id="KW-1185">Reference proteome</keyword>
<evidence type="ECO:0000256" key="1">
    <source>
        <dbReference type="ARBA" id="ARBA00001971"/>
    </source>
</evidence>
<keyword evidence="5 7" id="KW-0408">Iron</keyword>
<dbReference type="Gene3D" id="1.10.630.10">
    <property type="entry name" value="Cytochrome P450"/>
    <property type="match status" value="1"/>
</dbReference>
<comment type="caution">
    <text evidence="10">The sequence shown here is derived from an EMBL/GenBank/DDBJ whole genome shotgun (WGS) entry which is preliminary data.</text>
</comment>
<evidence type="ECO:0008006" key="12">
    <source>
        <dbReference type="Google" id="ProtNLM"/>
    </source>
</evidence>
<dbReference type="AlphaFoldDB" id="A0ABD2WVP7"/>
<gene>
    <name evidence="10" type="ORF">TKK_009506</name>
</gene>
<reference evidence="10 11" key="1">
    <citation type="journal article" date="2024" name="bioRxiv">
        <title>A reference genome for Trichogramma kaykai: A tiny desert-dwelling parasitoid wasp with competing sex-ratio distorters.</title>
        <authorList>
            <person name="Culotta J."/>
            <person name="Lindsey A.R."/>
        </authorList>
    </citation>
    <scope>NUCLEOTIDE SEQUENCE [LARGE SCALE GENOMIC DNA]</scope>
    <source>
        <strain evidence="10 11">KSX58</strain>
    </source>
</reference>
<dbReference type="GO" id="GO:0004497">
    <property type="term" value="F:monooxygenase activity"/>
    <property type="evidence" value="ECO:0007669"/>
    <property type="project" value="UniProtKB-KW"/>
</dbReference>
<organism evidence="10 11">
    <name type="scientific">Trichogramma kaykai</name>
    <dbReference type="NCBI Taxonomy" id="54128"/>
    <lineage>
        <taxon>Eukaryota</taxon>
        <taxon>Metazoa</taxon>
        <taxon>Ecdysozoa</taxon>
        <taxon>Arthropoda</taxon>
        <taxon>Hexapoda</taxon>
        <taxon>Insecta</taxon>
        <taxon>Pterygota</taxon>
        <taxon>Neoptera</taxon>
        <taxon>Endopterygota</taxon>
        <taxon>Hymenoptera</taxon>
        <taxon>Apocrita</taxon>
        <taxon>Proctotrupomorpha</taxon>
        <taxon>Chalcidoidea</taxon>
        <taxon>Trichogrammatidae</taxon>
        <taxon>Trichogramma</taxon>
    </lineage>
</organism>
<dbReference type="InterPro" id="IPR036396">
    <property type="entry name" value="Cyt_P450_sf"/>
</dbReference>
<keyword evidence="7 8" id="KW-0349">Heme</keyword>
<evidence type="ECO:0000256" key="8">
    <source>
        <dbReference type="RuleBase" id="RU000461"/>
    </source>
</evidence>
<sequence length="560" mass="64026">MTMTDPMDELYGVFCVIVAMVVFACAAVGCKTYKNYKKRSTDLADLVEVKIPMDELAGPRGFPIIGALHQLSDSGGPFEAFTRLSQMYGEMYAIQLGSAKCVVVSNIALAKEVLITRGFDFGGRPDFLRFHSLFGGDRNNSLALCDWSSLQKRRRSIARVFCFPRQGGNHMTALSDVSIQEMNNCLDYLCKESTRPIMEGREPFKPIIMRTIANIFTNYMCSMSFGYDDAKFNEIVTTFDKIFWDINQGYALDFLPWLKPFYKKHLDTLNDWASTIRSFLLERIINKKYEKLQNGGKPSDFTETLLEHHLSPESDLTWEHIMFELEDFIGGHSAVGNLLTMIFVYLAKNPEAQRKIYDEVERLKFSKRQREDYVVSLYDREELPYTEAVMWETLRMSSSPIVPHVAITDTSLGNCTIDKGTCVFINNYELNLGTSYWGDDAREFKPERFIRSVKDERGNSKDCPVKPAHFLPFSTGKRTCIGQRLVQSISFVFLSNFVWKYELQVPDGQDPMDYVQPSCVALPPECFNLKFVERHPSRKAPAPKSPRENETPVELSSSVR</sequence>
<evidence type="ECO:0000256" key="3">
    <source>
        <dbReference type="ARBA" id="ARBA00022723"/>
    </source>
</evidence>
<dbReference type="PANTHER" id="PTHR24303">
    <property type="entry name" value="HEME-BINDING MONOOXYGENASE FAMILY"/>
    <property type="match status" value="1"/>
</dbReference>
<dbReference type="InterPro" id="IPR017972">
    <property type="entry name" value="Cyt_P450_CS"/>
</dbReference>
<dbReference type="PRINTS" id="PR00463">
    <property type="entry name" value="EP450I"/>
</dbReference>
<dbReference type="PROSITE" id="PS00086">
    <property type="entry name" value="CYTOCHROME_P450"/>
    <property type="match status" value="1"/>
</dbReference>